<dbReference type="Pfam" id="PF11720">
    <property type="entry name" value="Inhibitor_I78"/>
    <property type="match status" value="1"/>
</dbReference>
<feature type="chain" id="PRO_5011783478" evidence="1">
    <location>
        <begin position="18"/>
        <end position="95"/>
    </location>
</feature>
<dbReference type="EMBL" id="FODE01000013">
    <property type="protein sequence ID" value="SEN68380.1"/>
    <property type="molecule type" value="Genomic_DNA"/>
</dbReference>
<evidence type="ECO:0000313" key="2">
    <source>
        <dbReference type="EMBL" id="SEN68380.1"/>
    </source>
</evidence>
<reference evidence="2 3" key="1">
    <citation type="submission" date="2016-10" db="EMBL/GenBank/DDBJ databases">
        <authorList>
            <person name="de Groot N.N."/>
        </authorList>
    </citation>
    <scope>NUCLEOTIDE SEQUENCE [LARGE SCALE GENOMIC DNA]</scope>
    <source>
        <strain evidence="2 3">DSM 8512</strain>
    </source>
</reference>
<dbReference type="Proteomes" id="UP000199054">
    <property type="component" value="Unassembled WGS sequence"/>
</dbReference>
<sequence length="95" mass="9975">MMIRQTVFALAAFAALAACEPIPAPVEQSPEPEDACGAAGYQGLIGQPISVLGGMTFPIGTRQIGPNDAVTADFRPDRLNIEHGSSGRIEKISCY</sequence>
<proteinExistence type="predicted"/>
<dbReference type="Gene3D" id="3.30.10.10">
    <property type="entry name" value="Trypsin Inhibitor V, subunit A"/>
    <property type="match status" value="1"/>
</dbReference>
<gene>
    <name evidence="2" type="ORF">SAMN04489859_10131</name>
</gene>
<dbReference type="RefSeq" id="WP_244519183.1">
    <property type="nucleotide sequence ID" value="NZ_CP067124.1"/>
</dbReference>
<organism evidence="2 3">
    <name type="scientific">Paracoccus alcaliphilus</name>
    <dbReference type="NCBI Taxonomy" id="34002"/>
    <lineage>
        <taxon>Bacteria</taxon>
        <taxon>Pseudomonadati</taxon>
        <taxon>Pseudomonadota</taxon>
        <taxon>Alphaproteobacteria</taxon>
        <taxon>Rhodobacterales</taxon>
        <taxon>Paracoccaceae</taxon>
        <taxon>Paracoccus</taxon>
    </lineage>
</organism>
<protein>
    <submittedName>
        <fullName evidence="2">Peptidase inhibitor I78 family protein</fullName>
    </submittedName>
</protein>
<dbReference type="PROSITE" id="PS51257">
    <property type="entry name" value="PROKAR_LIPOPROTEIN"/>
    <property type="match status" value="1"/>
</dbReference>
<evidence type="ECO:0000256" key="1">
    <source>
        <dbReference type="SAM" id="SignalP"/>
    </source>
</evidence>
<dbReference type="AlphaFoldDB" id="A0A1H8IHM3"/>
<keyword evidence="1" id="KW-0732">Signal</keyword>
<keyword evidence="3" id="KW-1185">Reference proteome</keyword>
<dbReference type="InterPro" id="IPR021719">
    <property type="entry name" value="Prot_inh_I78"/>
</dbReference>
<dbReference type="STRING" id="34002.SAMN04489859_10131"/>
<evidence type="ECO:0000313" key="3">
    <source>
        <dbReference type="Proteomes" id="UP000199054"/>
    </source>
</evidence>
<feature type="signal peptide" evidence="1">
    <location>
        <begin position="1"/>
        <end position="17"/>
    </location>
</feature>
<accession>A0A1H8IHM3</accession>
<name>A0A1H8IHM3_9RHOB</name>